<keyword evidence="2" id="KW-1185">Reference proteome</keyword>
<dbReference type="RefSeq" id="WP_155555320.1">
    <property type="nucleotide sequence ID" value="NZ_BMJD01000011.1"/>
</dbReference>
<evidence type="ECO:0000313" key="2">
    <source>
        <dbReference type="Proteomes" id="UP000621492"/>
    </source>
</evidence>
<evidence type="ECO:0000313" key="1">
    <source>
        <dbReference type="EMBL" id="GGB40775.1"/>
    </source>
</evidence>
<dbReference type="AlphaFoldDB" id="A0A9W5TWT1"/>
<gene>
    <name evidence="1" type="ORF">GCM10011409_17860</name>
</gene>
<name>A0A9W5TWT1_9BACI</name>
<dbReference type="Proteomes" id="UP000621492">
    <property type="component" value="Unassembled WGS sequence"/>
</dbReference>
<comment type="caution">
    <text evidence="1">The sequence shown here is derived from an EMBL/GenBank/DDBJ whole genome shotgun (WGS) entry which is preliminary data.</text>
</comment>
<accession>A0A9W5TWT1</accession>
<reference evidence="1" key="1">
    <citation type="journal article" date="2014" name="Int. J. Syst. Evol. Microbiol.">
        <title>Complete genome sequence of Corynebacterium casei LMG S-19264T (=DSM 44701T), isolated from a smear-ripened cheese.</title>
        <authorList>
            <consortium name="US DOE Joint Genome Institute (JGI-PGF)"/>
            <person name="Walter F."/>
            <person name="Albersmeier A."/>
            <person name="Kalinowski J."/>
            <person name="Ruckert C."/>
        </authorList>
    </citation>
    <scope>NUCLEOTIDE SEQUENCE</scope>
    <source>
        <strain evidence="1">CGMCC 1.15454</strain>
    </source>
</reference>
<sequence>MQKIVDYAIIHKKPNLFCFLKLGDARYKVGTEIAFIKIIRIILDQRGILCD</sequence>
<organism evidence="1 2">
    <name type="scientific">Lentibacillus populi</name>
    <dbReference type="NCBI Taxonomy" id="1827502"/>
    <lineage>
        <taxon>Bacteria</taxon>
        <taxon>Bacillati</taxon>
        <taxon>Bacillota</taxon>
        <taxon>Bacilli</taxon>
        <taxon>Bacillales</taxon>
        <taxon>Bacillaceae</taxon>
        <taxon>Lentibacillus</taxon>
    </lineage>
</organism>
<proteinExistence type="predicted"/>
<dbReference type="EMBL" id="BMJD01000011">
    <property type="protein sequence ID" value="GGB40775.1"/>
    <property type="molecule type" value="Genomic_DNA"/>
</dbReference>
<reference evidence="1" key="2">
    <citation type="submission" date="2020-09" db="EMBL/GenBank/DDBJ databases">
        <authorList>
            <person name="Sun Q."/>
            <person name="Zhou Y."/>
        </authorList>
    </citation>
    <scope>NUCLEOTIDE SEQUENCE</scope>
    <source>
        <strain evidence="1">CGMCC 1.15454</strain>
    </source>
</reference>
<protein>
    <submittedName>
        <fullName evidence="1">Uncharacterized protein</fullName>
    </submittedName>
</protein>